<feature type="domain" description="Peptidase M24" evidence="6">
    <location>
        <begin position="138"/>
        <end position="341"/>
    </location>
</feature>
<accession>A0A7C3MIU4</accession>
<dbReference type="Pfam" id="PF01321">
    <property type="entry name" value="Creatinase_N"/>
    <property type="match status" value="1"/>
</dbReference>
<protein>
    <submittedName>
        <fullName evidence="8">Aminopeptidase P family protein</fullName>
    </submittedName>
</protein>
<dbReference type="GO" id="GO:0008237">
    <property type="term" value="F:metallopeptidase activity"/>
    <property type="evidence" value="ECO:0007669"/>
    <property type="project" value="UniProtKB-KW"/>
</dbReference>
<evidence type="ECO:0000256" key="2">
    <source>
        <dbReference type="ARBA" id="ARBA00022723"/>
    </source>
</evidence>
<dbReference type="Gene3D" id="3.90.230.10">
    <property type="entry name" value="Creatinase/methionine aminopeptidase superfamily"/>
    <property type="match status" value="1"/>
</dbReference>
<keyword evidence="3" id="KW-0378">Hydrolase</keyword>
<dbReference type="InterPro" id="IPR050659">
    <property type="entry name" value="Peptidase_M24B"/>
</dbReference>
<dbReference type="PROSITE" id="PS00491">
    <property type="entry name" value="PROLINE_PEPTIDASE"/>
    <property type="match status" value="1"/>
</dbReference>
<gene>
    <name evidence="8" type="ORF">ENW00_01290</name>
</gene>
<dbReference type="GO" id="GO:0004177">
    <property type="term" value="F:aminopeptidase activity"/>
    <property type="evidence" value="ECO:0007669"/>
    <property type="project" value="UniProtKB-KW"/>
</dbReference>
<dbReference type="SUPFAM" id="SSF55920">
    <property type="entry name" value="Creatinase/aminopeptidase"/>
    <property type="match status" value="1"/>
</dbReference>
<organism evidence="8">
    <name type="scientific">Dictyoglomus thermophilum</name>
    <dbReference type="NCBI Taxonomy" id="14"/>
    <lineage>
        <taxon>Bacteria</taxon>
        <taxon>Pseudomonadati</taxon>
        <taxon>Dictyoglomota</taxon>
        <taxon>Dictyoglomia</taxon>
        <taxon>Dictyoglomales</taxon>
        <taxon>Dictyoglomaceae</taxon>
        <taxon>Dictyoglomus</taxon>
    </lineage>
</organism>
<dbReference type="InterPro" id="IPR000587">
    <property type="entry name" value="Creatinase_N"/>
</dbReference>
<dbReference type="SUPFAM" id="SSF53092">
    <property type="entry name" value="Creatinase/prolidase N-terminal domain"/>
    <property type="match status" value="1"/>
</dbReference>
<dbReference type="GO" id="GO:0046872">
    <property type="term" value="F:metal ion binding"/>
    <property type="evidence" value="ECO:0007669"/>
    <property type="project" value="UniProtKB-KW"/>
</dbReference>
<feature type="domain" description="Creatinase N-terminal" evidence="7">
    <location>
        <begin position="4"/>
        <end position="131"/>
    </location>
</feature>
<evidence type="ECO:0000256" key="4">
    <source>
        <dbReference type="ARBA" id="ARBA00023049"/>
    </source>
</evidence>
<dbReference type="EMBL" id="DTIN01000009">
    <property type="protein sequence ID" value="HFX12787.1"/>
    <property type="molecule type" value="Genomic_DNA"/>
</dbReference>
<evidence type="ECO:0000259" key="7">
    <source>
        <dbReference type="Pfam" id="PF01321"/>
    </source>
</evidence>
<dbReference type="CDD" id="cd01092">
    <property type="entry name" value="APP-like"/>
    <property type="match status" value="1"/>
</dbReference>
<dbReference type="Gene3D" id="3.40.350.10">
    <property type="entry name" value="Creatinase/prolidase N-terminal domain"/>
    <property type="match status" value="1"/>
</dbReference>
<evidence type="ECO:0000256" key="3">
    <source>
        <dbReference type="ARBA" id="ARBA00022801"/>
    </source>
</evidence>
<evidence type="ECO:0000259" key="6">
    <source>
        <dbReference type="Pfam" id="PF00557"/>
    </source>
</evidence>
<comment type="similarity">
    <text evidence="5">Belongs to the peptidase M24B family.</text>
</comment>
<proteinExistence type="inferred from homology"/>
<keyword evidence="8" id="KW-0031">Aminopeptidase</keyword>
<evidence type="ECO:0000256" key="1">
    <source>
        <dbReference type="ARBA" id="ARBA00022670"/>
    </source>
</evidence>
<name>A0A7C3MIU4_DICTH</name>
<comment type="caution">
    <text evidence="8">The sequence shown here is derived from an EMBL/GenBank/DDBJ whole genome shotgun (WGS) entry which is preliminary data.</text>
</comment>
<keyword evidence="4" id="KW-0482">Metalloprotease</keyword>
<dbReference type="Pfam" id="PF00557">
    <property type="entry name" value="Peptidase_M24"/>
    <property type="match status" value="1"/>
</dbReference>
<keyword evidence="2 5" id="KW-0479">Metal-binding</keyword>
<keyword evidence="1" id="KW-0645">Protease</keyword>
<dbReference type="PANTHER" id="PTHR46112:SF3">
    <property type="entry name" value="AMINOPEPTIDASE YPDF"/>
    <property type="match status" value="1"/>
</dbReference>
<dbReference type="InterPro" id="IPR000994">
    <property type="entry name" value="Pept_M24"/>
</dbReference>
<dbReference type="InterPro" id="IPR029149">
    <property type="entry name" value="Creatin/AminoP/Spt16_N"/>
</dbReference>
<dbReference type="PANTHER" id="PTHR46112">
    <property type="entry name" value="AMINOPEPTIDASE"/>
    <property type="match status" value="1"/>
</dbReference>
<sequence length="357" mass="40673">MNTRLREIQNKLNKEKIDGIVISSIVNIRYLTGFTGSTAELVLLKEGGYILVDSRYWEQVHQEVDMVEPVLINGDVNLFSFLKDLSKKEDFKRIAFEGQSFNYFKYKKLIESLLNIELIPVENWVEEMRMVKDDNEIEKIKTALKIAEEAFEEVLEIIKPGISERDLAIELEYQMAKKGSEKIAFDTIVASGPRAALPHGKASNKKIYGNEFIVFDFGAVYKGYHSDITRTVYIGNPTEEELLIYNIVLEAQKRAEEVIEEGIESSFVDKVSRDIIQENGYGNYFGHGLGHGIGLEIHELPRLSPKGNWVLKKNMVVTVEPGIYIPGRFGVRIEDMVVVEEEKATILNSFTNELIII</sequence>
<evidence type="ECO:0000313" key="8">
    <source>
        <dbReference type="EMBL" id="HFX12787.1"/>
    </source>
</evidence>
<evidence type="ECO:0000256" key="5">
    <source>
        <dbReference type="RuleBase" id="RU000590"/>
    </source>
</evidence>
<reference evidence="8" key="1">
    <citation type="journal article" date="2020" name="mSystems">
        <title>Genome- and Community-Level Interaction Insights into Carbon Utilization and Element Cycling Functions of Hydrothermarchaeota in Hydrothermal Sediment.</title>
        <authorList>
            <person name="Zhou Z."/>
            <person name="Liu Y."/>
            <person name="Xu W."/>
            <person name="Pan J."/>
            <person name="Luo Z.H."/>
            <person name="Li M."/>
        </authorList>
    </citation>
    <scope>NUCLEOTIDE SEQUENCE [LARGE SCALE GENOMIC DNA]</scope>
    <source>
        <strain evidence="8">SpSt-81</strain>
    </source>
</reference>
<dbReference type="InterPro" id="IPR036005">
    <property type="entry name" value="Creatinase/aminopeptidase-like"/>
</dbReference>
<dbReference type="GO" id="GO:0006508">
    <property type="term" value="P:proteolysis"/>
    <property type="evidence" value="ECO:0007669"/>
    <property type="project" value="UniProtKB-KW"/>
</dbReference>
<dbReference type="AlphaFoldDB" id="A0A7C3MIU4"/>
<dbReference type="InterPro" id="IPR001131">
    <property type="entry name" value="Peptidase_M24B_aminopep-P_CS"/>
</dbReference>